<accession>A0ABW8L6B1</accession>
<dbReference type="EMBL" id="JBJDOT010000036">
    <property type="protein sequence ID" value="MFK3866091.1"/>
    <property type="molecule type" value="Genomic_DNA"/>
</dbReference>
<organism evidence="2 3">
    <name type="scientific">Pseudoalteromonas rhizosphaerae</name>
    <dbReference type="NCBI Taxonomy" id="2518973"/>
    <lineage>
        <taxon>Bacteria</taxon>
        <taxon>Pseudomonadati</taxon>
        <taxon>Pseudomonadota</taxon>
        <taxon>Gammaproteobacteria</taxon>
        <taxon>Alteromonadales</taxon>
        <taxon>Pseudoalteromonadaceae</taxon>
        <taxon>Pseudoalteromonas</taxon>
    </lineage>
</organism>
<evidence type="ECO:0000313" key="3">
    <source>
        <dbReference type="Proteomes" id="UP001620262"/>
    </source>
</evidence>
<feature type="transmembrane region" description="Helical" evidence="1">
    <location>
        <begin position="89"/>
        <end position="111"/>
    </location>
</feature>
<dbReference type="InterPro" id="IPR053170">
    <property type="entry name" value="Transcription_regulator"/>
</dbReference>
<dbReference type="PANTHER" id="PTHR40031">
    <property type="entry name" value="HYPOTHETICAL MEMBRANE SPANNING PROTEIN"/>
    <property type="match status" value="1"/>
</dbReference>
<sequence length="343" mass="38571">MDSLTQVVLGSAVAYTVLGNKLGRKSLLVGAAFGTLPDLDVLINFGGNVENFVYHRSFSHSLLIQLLVSPLFAWLLLKMNWAKGVSLRRWSVALFLILSTHSLLDSFTVYGTQLLWPLTTYPFGISSIFIIDPAYTLPLLLSCIALCLARMRPYAQRINTAALIVSSLYLAWGLAAKWHIEDKIHQALNTQNIIFKHFESTPTPFNTLLWRAVAVTEFGHYEIYASVFDDADNVDMQFYPSENTLLAKLDDARQIKLLQAFTKGLYGVYQQDEQVIMSDLRMGLEGYYVFSFVVAQQKDQQLIPGSYQQLSNRFPLDKLGLIFARITDPKIDLATAVKEPTSP</sequence>
<reference evidence="2 3" key="1">
    <citation type="submission" date="2024-11" db="EMBL/GenBank/DDBJ databases">
        <title>The Natural Products Discovery Center: Release of the First 8490 Sequenced Strains for Exploring Actinobacteria Biosynthetic Diversity.</title>
        <authorList>
            <person name="Kalkreuter E."/>
            <person name="Kautsar S.A."/>
            <person name="Yang D."/>
            <person name="Bader C.D."/>
            <person name="Teijaro C.N."/>
            <person name="Fluegel L."/>
            <person name="Davis C.M."/>
            <person name="Simpson J.R."/>
            <person name="Lauterbach L."/>
            <person name="Steele A.D."/>
            <person name="Gui C."/>
            <person name="Meng S."/>
            <person name="Li G."/>
            <person name="Viehrig K."/>
            <person name="Ye F."/>
            <person name="Su P."/>
            <person name="Kiefer A.F."/>
            <person name="Nichols A."/>
            <person name="Cepeda A.J."/>
            <person name="Yan W."/>
            <person name="Fan B."/>
            <person name="Jiang Y."/>
            <person name="Adhikari A."/>
            <person name="Zheng C.-J."/>
            <person name="Schuster L."/>
            <person name="Cowan T.M."/>
            <person name="Smanski M.J."/>
            <person name="Chevrette M.G."/>
            <person name="De Carvalho L.P.S."/>
            <person name="Shen B."/>
        </authorList>
    </citation>
    <scope>NUCLEOTIDE SEQUENCE [LARGE SCALE GENOMIC DNA]</scope>
    <source>
        <strain evidence="2 3">NPDC078403</strain>
    </source>
</reference>
<gene>
    <name evidence="2" type="ORF">ACI2JU_19770</name>
</gene>
<dbReference type="PANTHER" id="PTHR40031:SF1">
    <property type="entry name" value="MEMBRANE-BOUND METAL-DEPENDENT HYDROLASE"/>
    <property type="match status" value="1"/>
</dbReference>
<keyword evidence="2" id="KW-0378">Hydrolase</keyword>
<keyword evidence="1" id="KW-0812">Transmembrane</keyword>
<feature type="transmembrane region" description="Helical" evidence="1">
    <location>
        <begin position="123"/>
        <end position="149"/>
    </location>
</feature>
<dbReference type="GO" id="GO:0016787">
    <property type="term" value="F:hydrolase activity"/>
    <property type="evidence" value="ECO:0007669"/>
    <property type="project" value="UniProtKB-KW"/>
</dbReference>
<evidence type="ECO:0000256" key="1">
    <source>
        <dbReference type="SAM" id="Phobius"/>
    </source>
</evidence>
<dbReference type="Pfam" id="PF04307">
    <property type="entry name" value="YdjM"/>
    <property type="match status" value="1"/>
</dbReference>
<name>A0ABW8L6B1_9GAMM</name>
<dbReference type="Proteomes" id="UP001620262">
    <property type="component" value="Unassembled WGS sequence"/>
</dbReference>
<keyword evidence="1" id="KW-1133">Transmembrane helix</keyword>
<keyword evidence="3" id="KW-1185">Reference proteome</keyword>
<evidence type="ECO:0000313" key="2">
    <source>
        <dbReference type="EMBL" id="MFK3866091.1"/>
    </source>
</evidence>
<feature type="transmembrane region" description="Helical" evidence="1">
    <location>
        <begin position="58"/>
        <end position="77"/>
    </location>
</feature>
<proteinExistence type="predicted"/>
<dbReference type="RefSeq" id="WP_404676288.1">
    <property type="nucleotide sequence ID" value="NZ_JBJDOT010000036.1"/>
</dbReference>
<keyword evidence="1" id="KW-0472">Membrane</keyword>
<comment type="caution">
    <text evidence="2">The sequence shown here is derived from an EMBL/GenBank/DDBJ whole genome shotgun (WGS) entry which is preliminary data.</text>
</comment>
<dbReference type="InterPro" id="IPR007404">
    <property type="entry name" value="YdjM-like"/>
</dbReference>
<protein>
    <submittedName>
        <fullName evidence="2">Metal-dependent hydrolase</fullName>
    </submittedName>
</protein>